<dbReference type="PANTHER" id="PTHR22894:SF6">
    <property type="entry name" value="E3 UBIQUITIN-PROTEIN LIGASE RNF170-LIKE ISOFORM X1"/>
    <property type="match status" value="1"/>
</dbReference>
<feature type="domain" description="RING-type" evidence="7">
    <location>
        <begin position="48"/>
        <end position="90"/>
    </location>
</feature>
<comment type="caution">
    <text evidence="8">The sequence shown here is derived from an EMBL/GenBank/DDBJ whole genome shotgun (WGS) entry which is preliminary data.</text>
</comment>
<dbReference type="SUPFAM" id="SSF57850">
    <property type="entry name" value="RING/U-box"/>
    <property type="match status" value="1"/>
</dbReference>
<keyword evidence="1" id="KW-0479">Metal-binding</keyword>
<keyword evidence="6" id="KW-0472">Membrane</keyword>
<evidence type="ECO:0000256" key="3">
    <source>
        <dbReference type="ARBA" id="ARBA00022833"/>
    </source>
</evidence>
<organism evidence="8 9">
    <name type="scientific">Lithospermum erythrorhizon</name>
    <name type="common">Purple gromwell</name>
    <name type="synonym">Lithospermum officinale var. erythrorhizon</name>
    <dbReference type="NCBI Taxonomy" id="34254"/>
    <lineage>
        <taxon>Eukaryota</taxon>
        <taxon>Viridiplantae</taxon>
        <taxon>Streptophyta</taxon>
        <taxon>Embryophyta</taxon>
        <taxon>Tracheophyta</taxon>
        <taxon>Spermatophyta</taxon>
        <taxon>Magnoliopsida</taxon>
        <taxon>eudicotyledons</taxon>
        <taxon>Gunneridae</taxon>
        <taxon>Pentapetalae</taxon>
        <taxon>asterids</taxon>
        <taxon>lamiids</taxon>
        <taxon>Boraginales</taxon>
        <taxon>Boraginaceae</taxon>
        <taxon>Boraginoideae</taxon>
        <taxon>Lithospermeae</taxon>
        <taxon>Lithospermum</taxon>
    </lineage>
</organism>
<keyword evidence="2 4" id="KW-0863">Zinc-finger</keyword>
<evidence type="ECO:0000256" key="1">
    <source>
        <dbReference type="ARBA" id="ARBA00022723"/>
    </source>
</evidence>
<evidence type="ECO:0000259" key="7">
    <source>
        <dbReference type="PROSITE" id="PS50089"/>
    </source>
</evidence>
<dbReference type="SMART" id="SM00184">
    <property type="entry name" value="RING"/>
    <property type="match status" value="1"/>
</dbReference>
<dbReference type="GO" id="GO:0061630">
    <property type="term" value="F:ubiquitin protein ligase activity"/>
    <property type="evidence" value="ECO:0007669"/>
    <property type="project" value="InterPro"/>
</dbReference>
<reference evidence="8 9" key="1">
    <citation type="submission" date="2024-01" db="EMBL/GenBank/DDBJ databases">
        <title>The complete chloroplast genome sequence of Lithospermum erythrorhizon: insights into the phylogenetic relationship among Boraginaceae species and the maternal lineages of purple gromwells.</title>
        <authorList>
            <person name="Okada T."/>
            <person name="Watanabe K."/>
        </authorList>
    </citation>
    <scope>NUCLEOTIDE SEQUENCE [LARGE SCALE GENOMIC DNA]</scope>
</reference>
<accession>A0AAV3QHW8</accession>
<dbReference type="PROSITE" id="PS50089">
    <property type="entry name" value="ZF_RING_2"/>
    <property type="match status" value="1"/>
</dbReference>
<dbReference type="InterPro" id="IPR013083">
    <property type="entry name" value="Znf_RING/FYVE/PHD"/>
</dbReference>
<evidence type="ECO:0000256" key="6">
    <source>
        <dbReference type="SAM" id="Phobius"/>
    </source>
</evidence>
<proteinExistence type="predicted"/>
<evidence type="ECO:0000256" key="5">
    <source>
        <dbReference type="SAM" id="MobiDB-lite"/>
    </source>
</evidence>
<dbReference type="InterPro" id="IPR027370">
    <property type="entry name" value="Znf-RING_euk"/>
</dbReference>
<protein>
    <recommendedName>
        <fullName evidence="7">RING-type domain-containing protein</fullName>
    </recommendedName>
</protein>
<dbReference type="Proteomes" id="UP001454036">
    <property type="component" value="Unassembled WGS sequence"/>
</dbReference>
<dbReference type="InterPro" id="IPR001841">
    <property type="entry name" value="Znf_RING"/>
</dbReference>
<dbReference type="InterPro" id="IPR038896">
    <property type="entry name" value="RNF170"/>
</dbReference>
<feature type="transmembrane region" description="Helical" evidence="6">
    <location>
        <begin position="165"/>
        <end position="186"/>
    </location>
</feature>
<feature type="compositionally biased region" description="Basic and acidic residues" evidence="5">
    <location>
        <begin position="28"/>
        <end position="42"/>
    </location>
</feature>
<dbReference type="EMBL" id="BAABME010004404">
    <property type="protein sequence ID" value="GAA0162245.1"/>
    <property type="molecule type" value="Genomic_DNA"/>
</dbReference>
<evidence type="ECO:0000256" key="4">
    <source>
        <dbReference type="PROSITE-ProRule" id="PRU00175"/>
    </source>
</evidence>
<keyword evidence="6" id="KW-1133">Transmembrane helix</keyword>
<dbReference type="GO" id="GO:0008270">
    <property type="term" value="F:zinc ion binding"/>
    <property type="evidence" value="ECO:0007669"/>
    <property type="project" value="UniProtKB-KW"/>
</dbReference>
<name>A0AAV3QHW8_LITER</name>
<evidence type="ECO:0000313" key="8">
    <source>
        <dbReference type="EMBL" id="GAA0162245.1"/>
    </source>
</evidence>
<gene>
    <name evidence="8" type="ORF">LIER_18377</name>
</gene>
<dbReference type="Gene3D" id="3.30.40.10">
    <property type="entry name" value="Zinc/RING finger domain, C3HC4 (zinc finger)"/>
    <property type="match status" value="1"/>
</dbReference>
<dbReference type="AlphaFoldDB" id="A0AAV3QHW8"/>
<keyword evidence="9" id="KW-1185">Reference proteome</keyword>
<keyword evidence="3" id="KW-0862">Zinc</keyword>
<evidence type="ECO:0000313" key="9">
    <source>
        <dbReference type="Proteomes" id="UP001454036"/>
    </source>
</evidence>
<feature type="region of interest" description="Disordered" evidence="5">
    <location>
        <begin position="11"/>
        <end position="42"/>
    </location>
</feature>
<dbReference type="PANTHER" id="PTHR22894">
    <property type="entry name" value="RING-TYPE DOMAIN-CONTAINING PROTEIN"/>
    <property type="match status" value="1"/>
</dbReference>
<dbReference type="PROSITE" id="PS00518">
    <property type="entry name" value="ZF_RING_1"/>
    <property type="match status" value="1"/>
</dbReference>
<feature type="transmembrane region" description="Helical" evidence="6">
    <location>
        <begin position="192"/>
        <end position="214"/>
    </location>
</feature>
<keyword evidence="6" id="KW-0812">Transmembrane</keyword>
<evidence type="ECO:0000256" key="2">
    <source>
        <dbReference type="ARBA" id="ARBA00022771"/>
    </source>
</evidence>
<sequence>MVKMGDLVVERQYGDGDGDGEVIGGGGGEEKRRNEDGRMERPPEDDCCPICFGDFTLPCKTNCGHWFCAGCILQFWHYRAAFERCKCPICCRQISKLAPDESLLVQEEDEVVRALKSIQQYNCLYVGGVRGLFLKAQSSPLLMKRVFHNLMDPGRLKYNYYTMRFIGLALACLYHACGFDFIPTGTLGVRRLFDICAIFLVCLFFLIGLCCEWFQRSRARRWSAIQH</sequence>
<dbReference type="Pfam" id="PF13445">
    <property type="entry name" value="zf-RING_UBOX"/>
    <property type="match status" value="1"/>
</dbReference>
<dbReference type="InterPro" id="IPR017907">
    <property type="entry name" value="Znf_RING_CS"/>
</dbReference>